<dbReference type="Gene3D" id="3.30.1480.10">
    <property type="entry name" value="NusA, N-terminal domain"/>
    <property type="match status" value="1"/>
</dbReference>
<evidence type="ECO:0000256" key="1">
    <source>
        <dbReference type="ARBA" id="ARBA00022472"/>
    </source>
</evidence>
<comment type="subunit">
    <text evidence="7">Monomer. Binds directly to the core enzyme of the DNA-dependent RNA polymerase and to nascent RNA.</text>
</comment>
<evidence type="ECO:0000256" key="2">
    <source>
        <dbReference type="ARBA" id="ARBA00022490"/>
    </source>
</evidence>
<keyword evidence="1 7" id="KW-0806">Transcription termination</keyword>
<dbReference type="HAMAP" id="MF_00945_B">
    <property type="entry name" value="NusA_B"/>
    <property type="match status" value="1"/>
</dbReference>
<sequence>MNKEFFEAVKALEKEKGIPAEYLYEKIQAAILVAVKKDYNGKDVISCEIDPAHSELRVTLHKQVVETVEDPDCEMTVEEAQAYKPGAAAGDEVQIALEAKDFGRIAAQTAKHVIRQGIRDAERGQILTEFQSRQQELVTAKVQRIDPVTGNVTLEIGKAEAILPKGEQVPGETFTEGALTKVYIVDVRETEKGPKAMISRTHPGLVKRLFETEVPEIYDGTVTIEAVSREAGARTKMAVHSKDENVDAVGACIGPRGARVNKIVEELGGEKIDIVVYSEDPQAFIAAALAPAKVLGVEVLDAEARSCQVTVPDGQLSLAIGNKGQNARLAARLTGWKIDIKPESGFYEG</sequence>
<dbReference type="CDD" id="cd02134">
    <property type="entry name" value="KH-II_NusA_rpt1"/>
    <property type="match status" value="1"/>
</dbReference>
<keyword evidence="2 7" id="KW-0963">Cytoplasm</keyword>
<protein>
    <recommendedName>
        <fullName evidence="7">Transcription termination/antitermination protein NusA</fullName>
    </recommendedName>
</protein>
<reference evidence="9" key="2">
    <citation type="journal article" date="2021" name="PeerJ">
        <title>Extensive microbial diversity within the chicken gut microbiome revealed by metagenomics and culture.</title>
        <authorList>
            <person name="Gilroy R."/>
            <person name="Ravi A."/>
            <person name="Getino M."/>
            <person name="Pursley I."/>
            <person name="Horton D.L."/>
            <person name="Alikhan N.F."/>
            <person name="Baker D."/>
            <person name="Gharbi K."/>
            <person name="Hall N."/>
            <person name="Watson M."/>
            <person name="Adriaenssens E.M."/>
            <person name="Foster-Nyarko E."/>
            <person name="Jarju S."/>
            <person name="Secka A."/>
            <person name="Antonio M."/>
            <person name="Oren A."/>
            <person name="Chaudhuri R.R."/>
            <person name="La Ragione R."/>
            <person name="Hildebrand F."/>
            <person name="Pallen M.J."/>
        </authorList>
    </citation>
    <scope>NUCLEOTIDE SEQUENCE</scope>
    <source>
        <strain evidence="9">ChiGjej1B1-19959</strain>
    </source>
</reference>
<dbReference type="Gene3D" id="2.40.50.140">
    <property type="entry name" value="Nucleic acid-binding proteins"/>
    <property type="match status" value="1"/>
</dbReference>
<dbReference type="Gene3D" id="3.30.300.20">
    <property type="match status" value="2"/>
</dbReference>
<dbReference type="InterPro" id="IPR012340">
    <property type="entry name" value="NA-bd_OB-fold"/>
</dbReference>
<feature type="domain" description="K Homology" evidence="8">
    <location>
        <begin position="231"/>
        <end position="304"/>
    </location>
</feature>
<dbReference type="PANTHER" id="PTHR22648:SF0">
    <property type="entry name" value="TRANSCRIPTION TERMINATION_ANTITERMINATION PROTEIN NUSA"/>
    <property type="match status" value="1"/>
</dbReference>
<evidence type="ECO:0000256" key="6">
    <source>
        <dbReference type="ARBA" id="ARBA00023163"/>
    </source>
</evidence>
<dbReference type="GO" id="GO:0006353">
    <property type="term" value="P:DNA-templated transcription termination"/>
    <property type="evidence" value="ECO:0007669"/>
    <property type="project" value="UniProtKB-UniRule"/>
</dbReference>
<dbReference type="FunFam" id="3.30.300.20:FF:000005">
    <property type="entry name" value="Transcription termination/antitermination protein NusA"/>
    <property type="match status" value="1"/>
</dbReference>
<accession>A0A9D1II73</accession>
<evidence type="ECO:0000313" key="10">
    <source>
        <dbReference type="Proteomes" id="UP000824071"/>
    </source>
</evidence>
<evidence type="ECO:0000256" key="3">
    <source>
        <dbReference type="ARBA" id="ARBA00022814"/>
    </source>
</evidence>
<dbReference type="CDD" id="cd22529">
    <property type="entry name" value="KH-II_NusA_rpt2"/>
    <property type="match status" value="1"/>
</dbReference>
<keyword evidence="5 7" id="KW-0805">Transcription regulation</keyword>
<dbReference type="Proteomes" id="UP000824071">
    <property type="component" value="Unassembled WGS sequence"/>
</dbReference>
<proteinExistence type="inferred from homology"/>
<dbReference type="GO" id="GO:0005829">
    <property type="term" value="C:cytosol"/>
    <property type="evidence" value="ECO:0007669"/>
    <property type="project" value="TreeGrafter"/>
</dbReference>
<dbReference type="SUPFAM" id="SSF50249">
    <property type="entry name" value="Nucleic acid-binding proteins"/>
    <property type="match status" value="1"/>
</dbReference>
<evidence type="ECO:0000259" key="8">
    <source>
        <dbReference type="SMART" id="SM00322"/>
    </source>
</evidence>
<dbReference type="PROSITE" id="PS50084">
    <property type="entry name" value="KH_TYPE_1"/>
    <property type="match status" value="1"/>
</dbReference>
<keyword evidence="3 7" id="KW-0889">Transcription antitermination</keyword>
<comment type="function">
    <text evidence="7">Participates in both transcription termination and antitermination.</text>
</comment>
<evidence type="ECO:0000256" key="4">
    <source>
        <dbReference type="ARBA" id="ARBA00022884"/>
    </source>
</evidence>
<evidence type="ECO:0000313" key="9">
    <source>
        <dbReference type="EMBL" id="HIU36532.1"/>
    </source>
</evidence>
<comment type="subcellular location">
    <subcellularLocation>
        <location evidence="7">Cytoplasm</location>
    </subcellularLocation>
</comment>
<dbReference type="InterPro" id="IPR015946">
    <property type="entry name" value="KH_dom-like_a/b"/>
</dbReference>
<keyword evidence="4 7" id="KW-0694">RNA-binding</keyword>
<dbReference type="GO" id="GO:0031564">
    <property type="term" value="P:transcription antitermination"/>
    <property type="evidence" value="ECO:0007669"/>
    <property type="project" value="UniProtKB-UniRule"/>
</dbReference>
<dbReference type="InterPro" id="IPR010213">
    <property type="entry name" value="TF_NusA"/>
</dbReference>
<dbReference type="EMBL" id="DVMW01000044">
    <property type="protein sequence ID" value="HIU36532.1"/>
    <property type="molecule type" value="Genomic_DNA"/>
</dbReference>
<evidence type="ECO:0000256" key="7">
    <source>
        <dbReference type="HAMAP-Rule" id="MF_00945"/>
    </source>
</evidence>
<dbReference type="InterPro" id="IPR004087">
    <property type="entry name" value="KH_dom"/>
</dbReference>
<dbReference type="Pfam" id="PF08529">
    <property type="entry name" value="NusA_N"/>
    <property type="match status" value="1"/>
</dbReference>
<comment type="similarity">
    <text evidence="7">Belongs to the NusA family.</text>
</comment>
<dbReference type="PANTHER" id="PTHR22648">
    <property type="entry name" value="TRANSCRIPTION TERMINATION FACTOR NUSA"/>
    <property type="match status" value="1"/>
</dbReference>
<dbReference type="InterPro" id="IPR058582">
    <property type="entry name" value="KH_NusA_2nd"/>
</dbReference>
<name>A0A9D1II73_9FIRM</name>
<dbReference type="InterPro" id="IPR009019">
    <property type="entry name" value="KH_sf_prok-type"/>
</dbReference>
<comment type="caution">
    <text evidence="9">The sequence shown here is derived from an EMBL/GenBank/DDBJ whole genome shotgun (WGS) entry which is preliminary data.</text>
</comment>
<keyword evidence="6 7" id="KW-0804">Transcription</keyword>
<reference evidence="9" key="1">
    <citation type="submission" date="2020-10" db="EMBL/GenBank/DDBJ databases">
        <authorList>
            <person name="Gilroy R."/>
        </authorList>
    </citation>
    <scope>NUCLEOTIDE SEQUENCE</scope>
    <source>
        <strain evidence="9">ChiGjej1B1-19959</strain>
    </source>
</reference>
<dbReference type="Pfam" id="PF26594">
    <property type="entry name" value="KH_NusA_2nd"/>
    <property type="match status" value="1"/>
</dbReference>
<dbReference type="AlphaFoldDB" id="A0A9D1II73"/>
<dbReference type="SMART" id="SM00322">
    <property type="entry name" value="KH"/>
    <property type="match status" value="1"/>
</dbReference>
<dbReference type="SUPFAM" id="SSF69705">
    <property type="entry name" value="Transcription factor NusA, N-terminal domain"/>
    <property type="match status" value="1"/>
</dbReference>
<evidence type="ECO:0000256" key="5">
    <source>
        <dbReference type="ARBA" id="ARBA00023015"/>
    </source>
</evidence>
<gene>
    <name evidence="7 9" type="primary">nusA</name>
    <name evidence="9" type="ORF">IAC53_08010</name>
</gene>
<dbReference type="GO" id="GO:0003700">
    <property type="term" value="F:DNA-binding transcription factor activity"/>
    <property type="evidence" value="ECO:0007669"/>
    <property type="project" value="InterPro"/>
</dbReference>
<dbReference type="SUPFAM" id="SSF54814">
    <property type="entry name" value="Prokaryotic type KH domain (KH-domain type II)"/>
    <property type="match status" value="2"/>
</dbReference>
<dbReference type="InterPro" id="IPR025249">
    <property type="entry name" value="TF_NusA_KH_1st"/>
</dbReference>
<dbReference type="InterPro" id="IPR030842">
    <property type="entry name" value="TF_NusA_bacterial"/>
</dbReference>
<dbReference type="CDD" id="cd04455">
    <property type="entry name" value="S1_NusA"/>
    <property type="match status" value="1"/>
</dbReference>
<dbReference type="Pfam" id="PF13184">
    <property type="entry name" value="KH_NusA_1st"/>
    <property type="match status" value="1"/>
</dbReference>
<dbReference type="GO" id="GO:0003723">
    <property type="term" value="F:RNA binding"/>
    <property type="evidence" value="ECO:0007669"/>
    <property type="project" value="UniProtKB-UniRule"/>
</dbReference>
<organism evidence="9 10">
    <name type="scientific">Candidatus Fimenecus excrementigallinarum</name>
    <dbReference type="NCBI Taxonomy" id="2840816"/>
    <lineage>
        <taxon>Bacteria</taxon>
        <taxon>Bacillati</taxon>
        <taxon>Bacillota</taxon>
        <taxon>Clostridia</taxon>
        <taxon>Candidatus Fimenecus</taxon>
    </lineage>
</organism>
<dbReference type="FunFam" id="3.30.300.20:FF:000002">
    <property type="entry name" value="Transcription termination/antitermination protein NusA"/>
    <property type="match status" value="1"/>
</dbReference>
<dbReference type="InterPro" id="IPR013735">
    <property type="entry name" value="TF_NusA_N"/>
</dbReference>
<dbReference type="InterPro" id="IPR036555">
    <property type="entry name" value="NusA_N_sf"/>
</dbReference>
<dbReference type="NCBIfam" id="TIGR01953">
    <property type="entry name" value="NusA"/>
    <property type="match status" value="1"/>
</dbReference>